<feature type="transmembrane region" description="Helical" evidence="5">
    <location>
        <begin position="238"/>
        <end position="259"/>
    </location>
</feature>
<dbReference type="PRINTS" id="PR01036">
    <property type="entry name" value="TCRTETB"/>
</dbReference>
<protein>
    <recommendedName>
        <fullName evidence="6">Major facilitator superfamily (MFS) profile domain-containing protein</fullName>
    </recommendedName>
</protein>
<feature type="transmembrane region" description="Helical" evidence="5">
    <location>
        <begin position="207"/>
        <end position="226"/>
    </location>
</feature>
<feature type="domain" description="Major facilitator superfamily (MFS) profile" evidence="6">
    <location>
        <begin position="19"/>
        <end position="482"/>
    </location>
</feature>
<dbReference type="PROSITE" id="PS50850">
    <property type="entry name" value="MFS"/>
    <property type="match status" value="1"/>
</dbReference>
<feature type="transmembrane region" description="Helical" evidence="5">
    <location>
        <begin position="280"/>
        <end position="302"/>
    </location>
</feature>
<evidence type="ECO:0000256" key="1">
    <source>
        <dbReference type="ARBA" id="ARBA00004141"/>
    </source>
</evidence>
<keyword evidence="3 5" id="KW-1133">Transmembrane helix</keyword>
<dbReference type="Gene3D" id="1.20.1720.10">
    <property type="entry name" value="Multidrug resistance protein D"/>
    <property type="match status" value="1"/>
</dbReference>
<dbReference type="GO" id="GO:0016020">
    <property type="term" value="C:membrane"/>
    <property type="evidence" value="ECO:0007669"/>
    <property type="project" value="UniProtKB-SubCell"/>
</dbReference>
<dbReference type="CDD" id="cd17321">
    <property type="entry name" value="MFS_MMR_MDR_like"/>
    <property type="match status" value="1"/>
</dbReference>
<dbReference type="Gene3D" id="1.20.1250.20">
    <property type="entry name" value="MFS general substrate transporter like domains"/>
    <property type="match status" value="1"/>
</dbReference>
<dbReference type="Pfam" id="PF07690">
    <property type="entry name" value="MFS_1"/>
    <property type="match status" value="1"/>
</dbReference>
<proteinExistence type="predicted"/>
<feature type="transmembrane region" description="Helical" evidence="5">
    <location>
        <begin position="374"/>
        <end position="398"/>
    </location>
</feature>
<feature type="transmembrane region" description="Helical" evidence="5">
    <location>
        <begin position="449"/>
        <end position="475"/>
    </location>
</feature>
<reference evidence="7 8" key="1">
    <citation type="submission" date="2016-02" db="EMBL/GenBank/DDBJ databases">
        <title>Draft genome sequence of the strain BR 10247T Bradyrhizobium neotropicale isolated from nodules of Centrolobium paraense.</title>
        <authorList>
            <person name="Simoes-Araujo J.L."/>
            <person name="Barauna A.C."/>
            <person name="Silva K."/>
            <person name="Zilli J.E."/>
        </authorList>
    </citation>
    <scope>NUCLEOTIDE SEQUENCE [LARGE SCALE GENOMIC DNA]</scope>
    <source>
        <strain evidence="7 8">BR 10247</strain>
    </source>
</reference>
<evidence type="ECO:0000256" key="3">
    <source>
        <dbReference type="ARBA" id="ARBA00022989"/>
    </source>
</evidence>
<accession>A0A176ZFQ2</accession>
<sequence>MDDLAASVTHAHQSRPWLTLSVVLVGPFMTVMDMMIVNVAIPDIRRQLGASFGQAELVIAGYGLAYAVMLITGGRLGDLCGRRRMFSLGLAGFTVASALCGLSPTATTLILARLLQGLTAAVLFPQALALIHMTFAESAIRTKAFAALGIVLGLAAVTGQVLGGMLVSIDLWDLGWRTIFLVNIPIGLLAIRAALRLIPMDTVSAGQRLDVTGVALSAIGLGLLLYPLVEGREAGWPVWSVAMLCAAVPVLVGFAWHQYGKSCRGESPLLQTGLFCNRSFTIGVVLVLVYYSTHSSFFLAYAFLVQVGLGRSPLAAGIILSAVPVAFMIGSTIAGRVAAEHRWNVLAVGSTIKAIGNGAAAGTAFFGAPMQAEALIPSLLLVGFGQGLLVTPLFNTILGGIPHRDIGSASGMLSTAQQVGGAFGVALVGSLFAAVLVHARGGGAAEVEAYGSAFAAASAYAALMGLVMLVLLFALPLERRERV</sequence>
<feature type="transmembrane region" description="Helical" evidence="5">
    <location>
        <begin position="17"/>
        <end position="41"/>
    </location>
</feature>
<feature type="transmembrane region" description="Helical" evidence="5">
    <location>
        <begin position="345"/>
        <end position="368"/>
    </location>
</feature>
<feature type="transmembrane region" description="Helical" evidence="5">
    <location>
        <begin position="144"/>
        <end position="169"/>
    </location>
</feature>
<feature type="transmembrane region" description="Helical" evidence="5">
    <location>
        <begin position="110"/>
        <end position="132"/>
    </location>
</feature>
<keyword evidence="8" id="KW-1185">Reference proteome</keyword>
<dbReference type="PANTHER" id="PTHR42718:SF39">
    <property type="entry name" value="ACTINORHODIN TRANSPORTER-RELATED"/>
    <property type="match status" value="1"/>
</dbReference>
<keyword evidence="2 5" id="KW-0812">Transmembrane</keyword>
<dbReference type="InterPro" id="IPR011701">
    <property type="entry name" value="MFS"/>
</dbReference>
<dbReference type="InterPro" id="IPR036259">
    <property type="entry name" value="MFS_trans_sf"/>
</dbReference>
<dbReference type="PANTHER" id="PTHR42718">
    <property type="entry name" value="MAJOR FACILITATOR SUPERFAMILY MULTIDRUG TRANSPORTER MFSC"/>
    <property type="match status" value="1"/>
</dbReference>
<evidence type="ECO:0000256" key="5">
    <source>
        <dbReference type="SAM" id="Phobius"/>
    </source>
</evidence>
<comment type="caution">
    <text evidence="7">The sequence shown here is derived from an EMBL/GenBank/DDBJ whole genome shotgun (WGS) entry which is preliminary data.</text>
</comment>
<feature type="transmembrane region" description="Helical" evidence="5">
    <location>
        <begin position="175"/>
        <end position="195"/>
    </location>
</feature>
<dbReference type="RefSeq" id="WP_063676924.1">
    <property type="nucleotide sequence ID" value="NZ_LSEF01000025.1"/>
</dbReference>
<keyword evidence="4 5" id="KW-0472">Membrane</keyword>
<evidence type="ECO:0000256" key="4">
    <source>
        <dbReference type="ARBA" id="ARBA00023136"/>
    </source>
</evidence>
<dbReference type="Proteomes" id="UP000077173">
    <property type="component" value="Unassembled WGS sequence"/>
</dbReference>
<dbReference type="EMBL" id="LSEF01000025">
    <property type="protein sequence ID" value="OAF19408.1"/>
    <property type="molecule type" value="Genomic_DNA"/>
</dbReference>
<dbReference type="GO" id="GO:0022857">
    <property type="term" value="F:transmembrane transporter activity"/>
    <property type="evidence" value="ECO:0007669"/>
    <property type="project" value="InterPro"/>
</dbReference>
<comment type="subcellular location">
    <subcellularLocation>
        <location evidence="1">Membrane</location>
        <topology evidence="1">Multi-pass membrane protein</topology>
    </subcellularLocation>
</comment>
<feature type="transmembrane region" description="Helical" evidence="5">
    <location>
        <begin position="85"/>
        <end position="104"/>
    </location>
</feature>
<evidence type="ECO:0000259" key="6">
    <source>
        <dbReference type="PROSITE" id="PS50850"/>
    </source>
</evidence>
<feature type="transmembrane region" description="Helical" evidence="5">
    <location>
        <begin position="53"/>
        <end position="73"/>
    </location>
</feature>
<evidence type="ECO:0000313" key="7">
    <source>
        <dbReference type="EMBL" id="OAF19408.1"/>
    </source>
</evidence>
<evidence type="ECO:0000313" key="8">
    <source>
        <dbReference type="Proteomes" id="UP000077173"/>
    </source>
</evidence>
<feature type="transmembrane region" description="Helical" evidence="5">
    <location>
        <begin position="419"/>
        <end position="437"/>
    </location>
</feature>
<dbReference type="InterPro" id="IPR020846">
    <property type="entry name" value="MFS_dom"/>
</dbReference>
<organism evidence="7 8">
    <name type="scientific">Bradyrhizobium neotropicale</name>
    <dbReference type="NCBI Taxonomy" id="1497615"/>
    <lineage>
        <taxon>Bacteria</taxon>
        <taxon>Pseudomonadati</taxon>
        <taxon>Pseudomonadota</taxon>
        <taxon>Alphaproteobacteria</taxon>
        <taxon>Hyphomicrobiales</taxon>
        <taxon>Nitrobacteraceae</taxon>
        <taxon>Bradyrhizobium</taxon>
    </lineage>
</organism>
<name>A0A176ZFQ2_9BRAD</name>
<gene>
    <name evidence="7" type="ORF">AXW67_37170</name>
</gene>
<dbReference type="SUPFAM" id="SSF103473">
    <property type="entry name" value="MFS general substrate transporter"/>
    <property type="match status" value="2"/>
</dbReference>
<feature type="transmembrane region" description="Helical" evidence="5">
    <location>
        <begin position="314"/>
        <end position="333"/>
    </location>
</feature>
<evidence type="ECO:0000256" key="2">
    <source>
        <dbReference type="ARBA" id="ARBA00022692"/>
    </source>
</evidence>
<dbReference type="AlphaFoldDB" id="A0A176ZFQ2"/>